<evidence type="ECO:0000259" key="7">
    <source>
        <dbReference type="Pfam" id="PF02668"/>
    </source>
</evidence>
<dbReference type="Gene3D" id="3.60.130.10">
    <property type="entry name" value="Clavaminate synthase-like"/>
    <property type="match status" value="1"/>
</dbReference>
<comment type="caution">
    <text evidence="8">The sequence shown here is derived from an EMBL/GenBank/DDBJ whole genome shotgun (WGS) entry which is preliminary data.</text>
</comment>
<evidence type="ECO:0000256" key="5">
    <source>
        <dbReference type="ARBA" id="ARBA00023002"/>
    </source>
</evidence>
<accession>A0AA39R8V6</accession>
<keyword evidence="9" id="KW-1185">Reference proteome</keyword>
<dbReference type="EMBL" id="JAFEKC020000001">
    <property type="protein sequence ID" value="KAK0516993.1"/>
    <property type="molecule type" value="Genomic_DNA"/>
</dbReference>
<dbReference type="Proteomes" id="UP001166286">
    <property type="component" value="Unassembled WGS sequence"/>
</dbReference>
<dbReference type="InterPro" id="IPR042098">
    <property type="entry name" value="TauD-like_sf"/>
</dbReference>
<dbReference type="InterPro" id="IPR051178">
    <property type="entry name" value="TfdA_dioxygenase"/>
</dbReference>
<evidence type="ECO:0000256" key="6">
    <source>
        <dbReference type="ARBA" id="ARBA00023004"/>
    </source>
</evidence>
<organism evidence="8 9">
    <name type="scientific">Cladonia borealis</name>
    <dbReference type="NCBI Taxonomy" id="184061"/>
    <lineage>
        <taxon>Eukaryota</taxon>
        <taxon>Fungi</taxon>
        <taxon>Dikarya</taxon>
        <taxon>Ascomycota</taxon>
        <taxon>Pezizomycotina</taxon>
        <taxon>Lecanoromycetes</taxon>
        <taxon>OSLEUM clade</taxon>
        <taxon>Lecanoromycetidae</taxon>
        <taxon>Lecanorales</taxon>
        <taxon>Lecanorineae</taxon>
        <taxon>Cladoniaceae</taxon>
        <taxon>Cladonia</taxon>
    </lineage>
</organism>
<proteinExistence type="inferred from homology"/>
<dbReference type="AlphaFoldDB" id="A0AA39R8V6"/>
<evidence type="ECO:0000256" key="4">
    <source>
        <dbReference type="ARBA" id="ARBA00022964"/>
    </source>
</evidence>
<dbReference type="InterPro" id="IPR003819">
    <property type="entry name" value="TauD/TfdA-like"/>
</dbReference>
<comment type="similarity">
    <text evidence="2">Belongs to the TfdA dioxygenase family.</text>
</comment>
<evidence type="ECO:0000256" key="2">
    <source>
        <dbReference type="ARBA" id="ARBA00005896"/>
    </source>
</evidence>
<evidence type="ECO:0000313" key="8">
    <source>
        <dbReference type="EMBL" id="KAK0516993.1"/>
    </source>
</evidence>
<evidence type="ECO:0000256" key="1">
    <source>
        <dbReference type="ARBA" id="ARBA00001954"/>
    </source>
</evidence>
<dbReference type="GO" id="GO:0051213">
    <property type="term" value="F:dioxygenase activity"/>
    <property type="evidence" value="ECO:0007669"/>
    <property type="project" value="UniProtKB-KW"/>
</dbReference>
<dbReference type="SUPFAM" id="SSF51197">
    <property type="entry name" value="Clavaminate synthase-like"/>
    <property type="match status" value="1"/>
</dbReference>
<evidence type="ECO:0000313" key="9">
    <source>
        <dbReference type="Proteomes" id="UP001166286"/>
    </source>
</evidence>
<dbReference type="Pfam" id="PF02668">
    <property type="entry name" value="TauD"/>
    <property type="match status" value="1"/>
</dbReference>
<sequence length="377" mass="42439">MTVASTPMSVSRIPAPPHSSVDFGAIIENANIENMTDEDFALIRSTLYEHQVVLFKNQQGLTPKAQYELTHRFDPAAQGYGHGKTLDAKRSILHPDLKTVPHQPEVQIIGNGFVPEYEGLKNIKLVHPHHRKFHKHPISEEDDLDYTRFYRWHIDAALYDLNPPKVTTLMAVSVPKGRRQTLRYDDGTGEELDVPLGTTAFVSGYNMYDILSEEDKEFVRTSRIEYAAHPYIWMSGAKSRSDGLGLFSDGLELSESELPPIDESKIQILPMVWKNPVTGQLAVQIHPSAVRKIHLANGQVIDDLKEVREIVHRIQRPAIAPQFVYAHDWEEGDLVLFNNQGVLHSVVGAFREDEVRLFRQCNMAASEAPLGPEAVVA</sequence>
<protein>
    <recommendedName>
        <fullName evidence="7">TauD/TfdA-like domain-containing protein</fullName>
    </recommendedName>
</protein>
<dbReference type="PANTHER" id="PTHR43779">
    <property type="entry name" value="DIOXYGENASE RV0097-RELATED"/>
    <property type="match status" value="1"/>
</dbReference>
<reference evidence="8" key="1">
    <citation type="submission" date="2023-03" db="EMBL/GenBank/DDBJ databases">
        <title>Complete genome of Cladonia borealis.</title>
        <authorList>
            <person name="Park H."/>
        </authorList>
    </citation>
    <scope>NUCLEOTIDE SEQUENCE</scope>
    <source>
        <strain evidence="8">ANT050790</strain>
    </source>
</reference>
<keyword evidence="5" id="KW-0560">Oxidoreductase</keyword>
<evidence type="ECO:0000256" key="3">
    <source>
        <dbReference type="ARBA" id="ARBA00022723"/>
    </source>
</evidence>
<dbReference type="GO" id="GO:0046872">
    <property type="term" value="F:metal ion binding"/>
    <property type="evidence" value="ECO:0007669"/>
    <property type="project" value="UniProtKB-KW"/>
</dbReference>
<keyword evidence="4" id="KW-0223">Dioxygenase</keyword>
<keyword evidence="6" id="KW-0408">Iron</keyword>
<feature type="domain" description="TauD/TfdA-like" evidence="7">
    <location>
        <begin position="23"/>
        <end position="359"/>
    </location>
</feature>
<dbReference type="PANTHER" id="PTHR43779:SF2">
    <property type="entry name" value="ALPHA-KETOGLUTARATE-DEPENDENT XANTHINE DIOXYGENASE XAN1"/>
    <property type="match status" value="1"/>
</dbReference>
<comment type="cofactor">
    <cofactor evidence="1">
        <name>Fe(2+)</name>
        <dbReference type="ChEBI" id="CHEBI:29033"/>
    </cofactor>
</comment>
<name>A0AA39R8V6_9LECA</name>
<keyword evidence="3" id="KW-0479">Metal-binding</keyword>
<gene>
    <name evidence="8" type="ORF">JMJ35_000148</name>
</gene>